<dbReference type="RefSeq" id="WP_010868321.1">
    <property type="nucleotide sequence ID" value="NC_000868.1"/>
</dbReference>
<dbReference type="AlphaFoldDB" id="Q9UZE5"/>
<dbReference type="PANTHER" id="PTHR34702:SF1">
    <property type="entry name" value="NA(+)_H(+) ANTIPORTER SUBUNIT F"/>
    <property type="match status" value="1"/>
</dbReference>
<dbReference type="InterPro" id="IPR007208">
    <property type="entry name" value="MrpF/PhaF-like"/>
</dbReference>
<evidence type="ECO:0000256" key="2">
    <source>
        <dbReference type="ARBA" id="ARBA00022448"/>
    </source>
</evidence>
<evidence type="ECO:0000256" key="3">
    <source>
        <dbReference type="ARBA" id="ARBA00022475"/>
    </source>
</evidence>
<reference evidence="8 10" key="4">
    <citation type="journal article" date="2003" name="Mol. Microbiol.">
        <title>An integrated analysis of the genome of the hyperthermophilic archaeon Pyrococcus abyssi.</title>
        <authorList>
            <person name="Cohen G."/>
            <person name="Barbe V."/>
            <person name="Flament D."/>
            <person name="Galperin M."/>
            <person name="Heilig R."/>
            <person name="Ripp R."/>
            <person name="Lecompte O."/>
            <person name="Prieur D."/>
            <person name="Poch O."/>
            <person name="Quellerou J."/>
            <person name="Thierry J.C."/>
            <person name="Van der Oost J."/>
            <person name="Weissenbach J."/>
            <person name="Zivanovic Y."/>
            <person name="Forterre P."/>
        </authorList>
    </citation>
    <scope>NUCLEOTIDE SEQUENCE [LARGE SCALE GENOMIC DNA]</scope>
    <source>
        <strain evidence="10">GE5 / Orsay</strain>
        <strain evidence="8">Orsay</strain>
    </source>
</reference>
<comment type="subcellular location">
    <subcellularLocation>
        <location evidence="1">Cell membrane</location>
        <topology evidence="1">Multi-pass membrane protein</topology>
    </subcellularLocation>
</comment>
<keyword evidence="4 7" id="KW-0812">Transmembrane</keyword>
<proteinExistence type="predicted"/>
<dbReference type="Pfam" id="PF04066">
    <property type="entry name" value="MrpF_PhaF"/>
    <property type="match status" value="1"/>
</dbReference>
<gene>
    <name evidence="8" type="ordered locus">PAB3299</name>
</gene>
<evidence type="ECO:0000256" key="1">
    <source>
        <dbReference type="ARBA" id="ARBA00004651"/>
    </source>
</evidence>
<dbReference type="STRING" id="272844.PAB3299"/>
<evidence type="ECO:0000313" key="11">
    <source>
        <dbReference type="Proteomes" id="UP000009139"/>
    </source>
</evidence>
<dbReference type="Proteomes" id="UP000009139">
    <property type="component" value="Chromosome"/>
</dbReference>
<evidence type="ECO:0000256" key="6">
    <source>
        <dbReference type="ARBA" id="ARBA00023136"/>
    </source>
</evidence>
<evidence type="ECO:0000313" key="10">
    <source>
        <dbReference type="Proteomes" id="UP000000810"/>
    </source>
</evidence>
<dbReference type="GO" id="GO:0015385">
    <property type="term" value="F:sodium:proton antiporter activity"/>
    <property type="evidence" value="ECO:0007669"/>
    <property type="project" value="TreeGrafter"/>
</dbReference>
<dbReference type="KEGG" id="pab:PAB3299"/>
<feature type="transmembrane region" description="Helical" evidence="7">
    <location>
        <begin position="61"/>
        <end position="80"/>
    </location>
</feature>
<dbReference type="eggNOG" id="arCOG03120">
    <property type="taxonomic scope" value="Archaea"/>
</dbReference>
<sequence length="89" mass="9798">MAQEGFLVAGIWILLGTALMAMYRVIAGPTLPDRVVGLNTITTKIVGILTILAILWREYYLIDMAIVLLMVNSIGGLILAKHMERRGND</sequence>
<evidence type="ECO:0000313" key="9">
    <source>
        <dbReference type="EMBL" id="CCE70638.1"/>
    </source>
</evidence>
<evidence type="ECO:0000256" key="7">
    <source>
        <dbReference type="SAM" id="Phobius"/>
    </source>
</evidence>
<dbReference type="EMBL" id="AJ248286">
    <property type="protein sequence ID" value="CAB50114.1"/>
    <property type="molecule type" value="Genomic_DNA"/>
</dbReference>
<keyword evidence="2" id="KW-0813">Transport</keyword>
<evidence type="ECO:0000256" key="4">
    <source>
        <dbReference type="ARBA" id="ARBA00022692"/>
    </source>
</evidence>
<dbReference type="HOGENOM" id="CLU_125825_2_0_2"/>
<feature type="transmembrane region" description="Helical" evidence="7">
    <location>
        <begin position="6"/>
        <end position="23"/>
    </location>
</feature>
<protein>
    <submittedName>
        <fullName evidence="8">Multiple resistance and pH regulation protein F (MrpF / PhaF)</fullName>
    </submittedName>
    <submittedName>
        <fullName evidence="9">Putative monovalent cation/H+ antiporter subunit F</fullName>
    </submittedName>
</protein>
<evidence type="ECO:0000256" key="5">
    <source>
        <dbReference type="ARBA" id="ARBA00022989"/>
    </source>
</evidence>
<keyword evidence="3" id="KW-1003">Cell membrane</keyword>
<accession>Q9UZE5</accession>
<dbReference type="NCBIfam" id="NF006243">
    <property type="entry name" value="PRK08381.1"/>
    <property type="match status" value="1"/>
</dbReference>
<organism evidence="8 10">
    <name type="scientific">Pyrococcus abyssi (strain GE5 / Orsay)</name>
    <dbReference type="NCBI Taxonomy" id="272844"/>
    <lineage>
        <taxon>Archaea</taxon>
        <taxon>Methanobacteriati</taxon>
        <taxon>Methanobacteriota</taxon>
        <taxon>Thermococci</taxon>
        <taxon>Thermococcales</taxon>
        <taxon>Thermococcaceae</taxon>
        <taxon>Pyrococcus</taxon>
    </lineage>
</organism>
<dbReference type="PIR" id="E75101">
    <property type="entry name" value="E75101"/>
</dbReference>
<dbReference type="GO" id="GO:0005886">
    <property type="term" value="C:plasma membrane"/>
    <property type="evidence" value="ECO:0007669"/>
    <property type="project" value="UniProtKB-SubCell"/>
</dbReference>
<feature type="transmembrane region" description="Helical" evidence="7">
    <location>
        <begin position="35"/>
        <end position="55"/>
    </location>
</feature>
<dbReference type="EMBL" id="HE613800">
    <property type="protein sequence ID" value="CCE70638.1"/>
    <property type="molecule type" value="Genomic_DNA"/>
</dbReference>
<reference evidence="9 11" key="5">
    <citation type="journal article" date="2012" name="Curr. Microbiol.">
        <title>Re-annotation of two hyperthermophilic archaea Pyrococcus abyssi GE5 and Pyrococcus furiosus DSM 3638.</title>
        <authorList>
            <person name="Gao J."/>
            <person name="Wang J."/>
        </authorList>
    </citation>
    <scope>GENOME REANNOTATION</scope>
    <source>
        <strain evidence="9">GE5</strain>
        <strain evidence="11">GE5 / Orsay</strain>
    </source>
</reference>
<dbReference type="OrthoDB" id="84883at2157"/>
<keyword evidence="6 7" id="KW-0472">Membrane</keyword>
<evidence type="ECO:0000313" key="8">
    <source>
        <dbReference type="EMBL" id="CAB50114.1"/>
    </source>
</evidence>
<keyword evidence="10" id="KW-1185">Reference proteome</keyword>
<dbReference type="PATRIC" id="fig|272844.11.peg.1282"/>
<reference evidence="8" key="3">
    <citation type="journal article" date="2001" name="Genome Res.">
        <title>Genome evolution at the genus level: comparison of three complete genomes of hyperthermophilic archaea.</title>
        <authorList>
            <person name="Lecompte O."/>
            <person name="Ripp R."/>
            <person name="Puzos-Barbe V."/>
            <person name="Duprat S."/>
            <person name="Heilig R."/>
            <person name="Dietrich J."/>
            <person name="Thierry J.C."/>
            <person name="Poch O."/>
        </authorList>
    </citation>
    <scope>NUCLEOTIDE SEQUENCE</scope>
    <source>
        <strain evidence="8">Orsay</strain>
    </source>
</reference>
<dbReference type="Proteomes" id="UP000000810">
    <property type="component" value="Chromosome"/>
</dbReference>
<reference evidence="8" key="2">
    <citation type="journal article" date="2000" name="J. Mol. Biol.">
        <title>Archaeal homologs of eukaryotic methylation guide small nucleolar RNAs: lessons from the Pyrococcus genomes.</title>
        <authorList>
            <person name="Gaspin C."/>
            <person name="Cavaille J."/>
            <person name="Erauso G."/>
        </authorList>
    </citation>
    <scope>NUCLEOTIDE SEQUENCE</scope>
    <source>
        <strain evidence="8">Orsay</strain>
    </source>
</reference>
<keyword evidence="5 7" id="KW-1133">Transmembrane helix</keyword>
<dbReference type="PANTHER" id="PTHR34702">
    <property type="entry name" value="NA(+)/H(+) ANTIPORTER SUBUNIT F1"/>
    <property type="match status" value="1"/>
</dbReference>
<name>Q9UZE5_PYRAB</name>
<reference evidence="8" key="1">
    <citation type="submission" date="1999-07" db="EMBL/GenBank/DDBJ databases">
        <authorList>
            <person name="Genoscope"/>
        </authorList>
    </citation>
    <scope>NUCLEOTIDE SEQUENCE</scope>
    <source>
        <strain evidence="8">Orsay</strain>
    </source>
</reference>